<dbReference type="PROSITE" id="PS51318">
    <property type="entry name" value="TAT"/>
    <property type="match status" value="1"/>
</dbReference>
<evidence type="ECO:0000256" key="4">
    <source>
        <dbReference type="SAM" id="MobiDB-lite"/>
    </source>
</evidence>
<feature type="region of interest" description="Disordered" evidence="4">
    <location>
        <begin position="1"/>
        <end position="35"/>
    </location>
</feature>
<dbReference type="InterPro" id="IPR020845">
    <property type="entry name" value="AMP-binding_CS"/>
</dbReference>
<dbReference type="PROSITE" id="PS00141">
    <property type="entry name" value="ASP_PROTEASE"/>
    <property type="match status" value="1"/>
</dbReference>
<evidence type="ECO:0000259" key="5">
    <source>
        <dbReference type="PROSITE" id="PS50075"/>
    </source>
</evidence>
<dbReference type="InterPro" id="IPR029058">
    <property type="entry name" value="AB_hydrolase_fold"/>
</dbReference>
<feature type="domain" description="Carrier" evidence="5">
    <location>
        <begin position="3512"/>
        <end position="3587"/>
    </location>
</feature>
<feature type="compositionally biased region" description="Low complexity" evidence="4">
    <location>
        <begin position="21"/>
        <end position="32"/>
    </location>
</feature>
<dbReference type="Gene3D" id="3.30.300.30">
    <property type="match status" value="4"/>
</dbReference>
<dbReference type="CDD" id="cd19540">
    <property type="entry name" value="LCL_NRPS-like"/>
    <property type="match status" value="1"/>
</dbReference>
<dbReference type="Gene3D" id="3.30.559.10">
    <property type="entry name" value="Chloramphenicol acetyltransferase-like domain"/>
    <property type="match status" value="3"/>
</dbReference>
<keyword evidence="3" id="KW-0597">Phosphoprotein</keyword>
<protein>
    <recommendedName>
        <fullName evidence="5">Carrier domain-containing protein</fullName>
    </recommendedName>
</protein>
<dbReference type="InterPro" id="IPR036736">
    <property type="entry name" value="ACP-like_sf"/>
</dbReference>
<dbReference type="Pfam" id="PF00501">
    <property type="entry name" value="AMP-binding"/>
    <property type="match status" value="4"/>
</dbReference>
<feature type="domain" description="Carrier" evidence="5">
    <location>
        <begin position="1465"/>
        <end position="1540"/>
    </location>
</feature>
<dbReference type="Gene3D" id="2.30.38.10">
    <property type="entry name" value="Luciferase, Domain 3"/>
    <property type="match status" value="2"/>
</dbReference>
<dbReference type="InterPro" id="IPR010071">
    <property type="entry name" value="AA_adenyl_dom"/>
</dbReference>
<dbReference type="InterPro" id="IPR045851">
    <property type="entry name" value="AMP-bd_C_sf"/>
</dbReference>
<keyword evidence="2" id="KW-0596">Phosphopantetheine</keyword>
<dbReference type="EMBL" id="BAAAPF010000005">
    <property type="protein sequence ID" value="GAA2109262.1"/>
    <property type="molecule type" value="Genomic_DNA"/>
</dbReference>
<dbReference type="PROSITE" id="PS00012">
    <property type="entry name" value="PHOSPHOPANTETHEINE"/>
    <property type="match status" value="2"/>
</dbReference>
<evidence type="ECO:0000313" key="6">
    <source>
        <dbReference type="EMBL" id="GAA2109262.1"/>
    </source>
</evidence>
<dbReference type="CDD" id="cd19531">
    <property type="entry name" value="LCL_NRPS-like"/>
    <property type="match status" value="2"/>
</dbReference>
<evidence type="ECO:0000313" key="7">
    <source>
        <dbReference type="Proteomes" id="UP001500443"/>
    </source>
</evidence>
<reference evidence="6 7" key="1">
    <citation type="journal article" date="2019" name="Int. J. Syst. Evol. Microbiol.">
        <title>The Global Catalogue of Microorganisms (GCM) 10K type strain sequencing project: providing services to taxonomists for standard genome sequencing and annotation.</title>
        <authorList>
            <consortium name="The Broad Institute Genomics Platform"/>
            <consortium name="The Broad Institute Genome Sequencing Center for Infectious Disease"/>
            <person name="Wu L."/>
            <person name="Ma J."/>
        </authorList>
    </citation>
    <scope>NUCLEOTIDE SEQUENCE [LARGE SCALE GENOMIC DNA]</scope>
    <source>
        <strain evidence="6 7">JCM 15481</strain>
    </source>
</reference>
<dbReference type="SUPFAM" id="SSF52777">
    <property type="entry name" value="CoA-dependent acyltransferases"/>
    <property type="match status" value="6"/>
</dbReference>
<dbReference type="CDD" id="cd05930">
    <property type="entry name" value="A_NRPS"/>
    <property type="match status" value="3"/>
</dbReference>
<keyword evidence="7" id="KW-1185">Reference proteome</keyword>
<dbReference type="InterPro" id="IPR009081">
    <property type="entry name" value="PP-bd_ACP"/>
</dbReference>
<dbReference type="NCBIfam" id="TIGR01733">
    <property type="entry name" value="AA-adenyl-dom"/>
    <property type="match status" value="4"/>
</dbReference>
<dbReference type="InterPro" id="IPR042099">
    <property type="entry name" value="ANL_N_sf"/>
</dbReference>
<dbReference type="PROSITE" id="PS50075">
    <property type="entry name" value="CARRIER"/>
    <property type="match status" value="3"/>
</dbReference>
<comment type="caution">
    <text evidence="6">The sequence shown here is derived from an EMBL/GenBank/DDBJ whole genome shotgun (WGS) entry which is preliminary data.</text>
</comment>
<dbReference type="Pfam" id="PF00975">
    <property type="entry name" value="Thioesterase"/>
    <property type="match status" value="1"/>
</dbReference>
<dbReference type="Pfam" id="PF13193">
    <property type="entry name" value="AMP-binding_C"/>
    <property type="match status" value="3"/>
</dbReference>
<dbReference type="InterPro" id="IPR020806">
    <property type="entry name" value="PKS_PP-bd"/>
</dbReference>
<proteinExistence type="predicted"/>
<dbReference type="SMART" id="SM00824">
    <property type="entry name" value="PKS_TE"/>
    <property type="match status" value="1"/>
</dbReference>
<dbReference type="Gene3D" id="1.10.1200.10">
    <property type="entry name" value="ACP-like"/>
    <property type="match status" value="3"/>
</dbReference>
<evidence type="ECO:0000256" key="2">
    <source>
        <dbReference type="ARBA" id="ARBA00022450"/>
    </source>
</evidence>
<dbReference type="Gene3D" id="3.40.50.1820">
    <property type="entry name" value="alpha/beta hydrolase"/>
    <property type="match status" value="1"/>
</dbReference>
<dbReference type="Gene3D" id="3.30.559.30">
    <property type="entry name" value="Nonribosomal peptide synthetase, condensation domain"/>
    <property type="match status" value="3"/>
</dbReference>
<dbReference type="InterPro" id="IPR001031">
    <property type="entry name" value="Thioesterase"/>
</dbReference>
<dbReference type="InterPro" id="IPR020802">
    <property type="entry name" value="TesA-like"/>
</dbReference>
<dbReference type="InterPro" id="IPR001969">
    <property type="entry name" value="Aspartic_peptidase_AS"/>
</dbReference>
<dbReference type="Pfam" id="PF00668">
    <property type="entry name" value="Condensation"/>
    <property type="match status" value="3"/>
</dbReference>
<dbReference type="InterPro" id="IPR000873">
    <property type="entry name" value="AMP-dep_synth/lig_dom"/>
</dbReference>
<dbReference type="PANTHER" id="PTHR45527">
    <property type="entry name" value="NONRIBOSOMAL PEPTIDE SYNTHETASE"/>
    <property type="match status" value="1"/>
</dbReference>
<dbReference type="SMART" id="SM00823">
    <property type="entry name" value="PKS_PP"/>
    <property type="match status" value="3"/>
</dbReference>
<dbReference type="RefSeq" id="WP_344287477.1">
    <property type="nucleotide sequence ID" value="NZ_BAAAPF010000005.1"/>
</dbReference>
<dbReference type="PANTHER" id="PTHR45527:SF1">
    <property type="entry name" value="FATTY ACID SYNTHASE"/>
    <property type="match status" value="1"/>
</dbReference>
<dbReference type="InterPro" id="IPR006311">
    <property type="entry name" value="TAT_signal"/>
</dbReference>
<dbReference type="SUPFAM" id="SSF47336">
    <property type="entry name" value="ACP-like"/>
    <property type="match status" value="3"/>
</dbReference>
<evidence type="ECO:0000256" key="1">
    <source>
        <dbReference type="ARBA" id="ARBA00001957"/>
    </source>
</evidence>
<dbReference type="InterPro" id="IPR023213">
    <property type="entry name" value="CAT-like_dom_sf"/>
</dbReference>
<dbReference type="SUPFAM" id="SSF56801">
    <property type="entry name" value="Acetyl-CoA synthetase-like"/>
    <property type="match status" value="4"/>
</dbReference>
<dbReference type="Gene3D" id="3.40.50.980">
    <property type="match status" value="4"/>
</dbReference>
<sequence>MSTRRRPTLAETRRSLRRTTGAAAPGAAAPGADGIRPVADRTGLALSFNQEQQWFLHRWEPSRSEYNATVPVRLRGPLDVAALAHALRTIVGRHEILRTCYGEEDGTPHQVVTPPGGPDLRVVDATGRAEESVTELVAGLGDEPFDLARGPVVRATLVRVDDEDHVLVLVVHHIAFDGASLTILVEELVACYAAAGDNAAPVLRDIPVQYGDFAAWQRGAAAEQLRARQLGYWRERLAGAAVPVLPADRPRPARPSGAGAVHSLFLPARLADDLAALAKDRRVSPLSVYLTGFNALLAAYTGQADLCVGSVFSGRTRRQTDRLIGYFANTLVLRTSAAGNPTYGELLRRTHETVVGAHLNQDVPFHRLVKELGGTGQPGRNPLFDVCFTMHHAIAESVRVGDVEVGPFPLPRRTSQFDLTVEITEVIGEGICLWAEYATDLFDPERIERLCDDYLGVLTAMAASPESRIGAGRESRLLHELFEDRAAEQPDAPALRTPDRTVSYAELDAAASRLAAVLREHGAGPDVPVAVLLDSGAELTTAALATMKSGAAYLPLDPLHPRERWADALRQTGCRLVVASAERARELPAAVTVVEPGRRDGPDDAPPCPARPGNLAYIIFTSGSTGQPKGVLIEHAAAVNFVRGTPGRIAPGPRDRVVQFTSPAFDVSVYEMFVTLAGGGCLVSAPRAVLLDPRALAALMRRERVSVFLSTPATLSLLDGYDLPDLRKLSIGGEAPSRDLVRRWRADGRVVQNGYGPAETTVEASCGILDDRDWDELPSIGGERAGYRIHLLDEHGAPVPDGTAGELHIAGAGLARGYLGRPGLTAERFVPDPFGPPGTRMYRTGDLARRRGGGLQILGRTDRQVKIHGHRVEPGEIEVVLADHPDIAQVAVSVNDRGNGDKDLVAHVVPAAGEAPTAAAVRSFLRGRLPPVMIPSRVVAVPAMPVTVGGKVDRSRLDAGTARTLPEVFERQAARTPGAPAVTDGTHALTFAELDARANRLARVLRRHGAGPEEIVAVATGKSADTVAVLLAVLKAGATYLPLAEDAPAQRCTLVLADAAPRLLLHSRGARTAAGAADAEGVPRLCLDELDADGEDPGPLGLRTDPAQRAYILYTSGTTGRPNGVAVEHRSVVSLFHSHGKTVFAPTAGDRRLRVALSAPLGFDASWCGLLWMLAGHHLHLVDDAVLGDTGAFLTTVEKHRIDVVDVTPTFCGHLLNAGLFAPGRHRPGVVLLGGEAVPEPLWRRLRALTGVRAFNLYGPTECTVDMLVCGLHTSETPAIGTPVDGAGLHVLDADLRPVEDGAAGELYAAGACLARGYHRRPGLTASRFLPDPLGGPGARMYRTGDLGRRRADGLVEFLGRADEQVKVSGFRVELGDVAAALADHPDVAQAAAHIVGGGHLYGYAVPAPGLAVDPAAVRRHAAGRLPSHALPAGVVVLPELPLTANGKLDRARLPDPGARVASRAPRTPREEILCAVFADVLGVDGVGIDDGFFALGGHSLLATRLVSRVRKALGVELPLRVLFESPTVAELGPRLADAGEARPELRAVPRREAVPLSHAQQRLWFLAEMQPDSPAYHMPVAVRLSGELDPAALRAALADVVRRHESLRTVFPAAAGEPYQHVLDRTPDLRTETVTEPELADRLSEAAAAPFDLRADIPLRAHLFTLGAREHVLLLVLHHIACDGASMGPLISDTAAAYAARRTGGDAGLPQLPLQYADYTHWQTELLGRESDPDSRMSRQLGYWGEALAGLPEELALPTDRPRPARPTGRGGTVPFSIAPDLHRDLLRVAGGNRATLFLVMQAALAALYTRLGAGEDVPVAVPTTGRDDPRLDELVGFFVNTLVLRADTSGDPSFTALLERVRAVALDAYANAEVPFERVVDQLGPVRSAARHPLVQTMIAFDQFPDGQLDVEGLTMRWEQAEVAAPKFDLLFNVRAHGAQGEAAGIDLGLQYNADLFERATVERIGARYLAVLSAVAADPGVRIGDLPLLDAAERDRVLTEWNDTRRPVPPRTLPDLIEAQVERTPDAEAVHGALTYTALNTRANRLARWLIARGAGPESAVGLALPRSPELVVAVVAVLKAGAAYLPIDREHPAERIALLSSEADLVLSELPEDLAAYSGSNVADRERTVPLLPAHPAFVIHTSGSTGAPKGVVMPGSALVNLLAWHADRLPGGPGTRTAQTAASGFDVFAQEVLSVLTTGQCLVVPGRDLRMEPEAMRAWLREQRIDRYFAPSTVIEAVAEAPGEETPGLADVVQAGEALVLTDAVERLRTRVRVHNHYGPTETHVVTTWTSPPADEQTAPLPPIGRPVWNVRCYVLDDRLQPVPAGVTGELYVAGAQLARGYLRQPGRTAASFLPDPFGRGGERMYRTGDLARWSGSGALEYLGRADRQISLRGFRIEPGEIEAALSRHPAVRQAVVQVRDQRLVAYVVPEAGEVDGESLREHVGAIVPRHLVPAAYVPLDALPLSRNGKVDARALPDPPAAAAGGPGRARTQREEILCGLVAEVLGIDAAGPHDDFFQLGGHSLLVATLVRRIRTAFGADLPVRAVFDAPTPAGLARLLERAARTGSGQPAAAPLTRRPDGEPAPLSYAQQRIWFVERLGSAGDAFHIPCTLRLTGDLDVPALRRSITHLMRRHEVLRTVSEERDGVPWARVVEPPADVLPTVDVTEEEVAARCRQEHAVPFDLARDVPIRWLLLRVRPGEHVLAATLHHIAGDGLSLRVLTRELSEMYRAGGSAAGLAPLPVQYADYAYWQRRLPLADQLAGWHADLADAPLLDLPTDRPRPRVQTFTGGRVHAELDPESAARLRAVGRPAGATLFMTLLAAFQLLLGRAAGQRDVVVGTPVSGRHHAEVEQLVGCFLNMLPLRTDLSGNPGFRDLLDRVRDHVLEVFDRQDVPFEQIVEAVAPERDLSRQPLFQVMLNMLPGAAPVTDLADVTVTADLPDETASKLDLTLYVDDEGPGLSFSLVHNTDLFLPERMERLLGQYVSLLEQIAAEPDRPVEEYRLQHPAAAPVRPAPVLPRRAEHAVHHLVEAQADRAPEAVALTDAAGTWTYRELDERANALAAELSGAGIRPGERVALDGPRSAALVCATVGVLKAGAAFVLLDPADPPARRGRLLAASGARALVRLGPAADLDAPVVLRTDLTATAPRPGVPVGPWDAAYLAFTSGTAGTPRGVIGTHAPLTHFFDRQAREFGLGPGDRWSALGGLGHDPFLREALGPLTLGGTVCVPDEEQARSPERLVRWLLRQQVTVAHLTPGLGELVARPGRELPDLRYVFFGGDRLTARHVEDLPAPNAEFVNLYGTTETPQAVSWHRVPRPPRDPIPVGTGIDGVDLQVRTPGGFPAGVDETGEIVVRTPYLSAGYDGDPAGTAARFGEQDGERTYRTGDLGRRCADGAVLVLGRADDQVNLRGHRVEPGEIEAALRSAPGVRTAAVLPRDDRLIGYVTGPDASTEAVRRHLRTLLPTPVVPTVTVLTELPLTPRGKLDRSRLPAAGRTADAGAVAVPPLAGLESDIARVWNEVLSRPGTGRQDDFFDAGGNSLLLVRVQTRLEELLGRRVPLAGLFQHTTPASLARWLQGDDRTTGPVVTLQPAGDAPPFFCVHPVEGGVGGFRLLANALGTERPFHALQAPGVDGEREPCRDVRELASHHARHIRELRPDGPILLGGWSFGGVVATEVARQLGEAGRAVGPVVLLDSRAPGRMARQMEGLVDFLDRCEPHLPALSRLLDAPQSHAAGNGADTSGVPADLVEELLSTDPDSVHRLLLLDTHAREVARAHVHAMSRYRPEPVRTPLVLLRAADRSGDLTRDPALGWQDLARAPLTIHEVPGDHFSLLTEPHVTTLAARLRTVLADADRR</sequence>
<dbReference type="PROSITE" id="PS00455">
    <property type="entry name" value="AMP_BINDING"/>
    <property type="match status" value="2"/>
</dbReference>
<dbReference type="Pfam" id="PF00550">
    <property type="entry name" value="PP-binding"/>
    <property type="match status" value="3"/>
</dbReference>
<dbReference type="InterPro" id="IPR006162">
    <property type="entry name" value="Ppantetheine_attach_site"/>
</dbReference>
<accession>A0ABN2XDH2</accession>
<name>A0ABN2XDH2_9ACTN</name>
<dbReference type="Gene3D" id="3.40.50.12780">
    <property type="entry name" value="N-terminal domain of ligase-like"/>
    <property type="match status" value="2"/>
</dbReference>
<gene>
    <name evidence="6" type="ORF">GCM10009802_05550</name>
</gene>
<evidence type="ECO:0000256" key="3">
    <source>
        <dbReference type="ARBA" id="ARBA00022553"/>
    </source>
</evidence>
<dbReference type="InterPro" id="IPR001242">
    <property type="entry name" value="Condensation_dom"/>
</dbReference>
<dbReference type="Proteomes" id="UP001500443">
    <property type="component" value="Unassembled WGS sequence"/>
</dbReference>
<comment type="cofactor">
    <cofactor evidence="1">
        <name>pantetheine 4'-phosphate</name>
        <dbReference type="ChEBI" id="CHEBI:47942"/>
    </cofactor>
</comment>
<dbReference type="InterPro" id="IPR025110">
    <property type="entry name" value="AMP-bd_C"/>
</dbReference>
<dbReference type="SUPFAM" id="SSF53474">
    <property type="entry name" value="alpha/beta-Hydrolases"/>
    <property type="match status" value="1"/>
</dbReference>
<dbReference type="NCBIfam" id="NF003417">
    <property type="entry name" value="PRK04813.1"/>
    <property type="match status" value="4"/>
</dbReference>
<organism evidence="6 7">
    <name type="scientific">Streptomyces synnematoformans</name>
    <dbReference type="NCBI Taxonomy" id="415721"/>
    <lineage>
        <taxon>Bacteria</taxon>
        <taxon>Bacillati</taxon>
        <taxon>Actinomycetota</taxon>
        <taxon>Actinomycetes</taxon>
        <taxon>Kitasatosporales</taxon>
        <taxon>Streptomycetaceae</taxon>
        <taxon>Streptomyces</taxon>
    </lineage>
</organism>
<feature type="domain" description="Carrier" evidence="5">
    <location>
        <begin position="2494"/>
        <end position="2569"/>
    </location>
</feature>